<keyword evidence="3" id="KW-1185">Reference proteome</keyword>
<dbReference type="NCBIfam" id="TIGR01764">
    <property type="entry name" value="excise"/>
    <property type="match status" value="1"/>
</dbReference>
<protein>
    <recommendedName>
        <fullName evidence="1">Helix-turn-helix domain-containing protein</fullName>
    </recommendedName>
</protein>
<dbReference type="Proteomes" id="UP001500457">
    <property type="component" value="Unassembled WGS sequence"/>
</dbReference>
<evidence type="ECO:0000313" key="3">
    <source>
        <dbReference type="Proteomes" id="UP001500457"/>
    </source>
</evidence>
<dbReference type="EMBL" id="BAABHQ010000006">
    <property type="protein sequence ID" value="GAA4875681.1"/>
    <property type="molecule type" value="Genomic_DNA"/>
</dbReference>
<dbReference type="RefSeq" id="WP_274232896.1">
    <property type="nucleotide sequence ID" value="NZ_BAABHQ010000006.1"/>
</dbReference>
<evidence type="ECO:0000313" key="2">
    <source>
        <dbReference type="EMBL" id="GAA4875681.1"/>
    </source>
</evidence>
<accession>A0ABP9EFV9</accession>
<proteinExistence type="predicted"/>
<reference evidence="3" key="1">
    <citation type="journal article" date="2019" name="Int. J. Syst. Evol. Microbiol.">
        <title>The Global Catalogue of Microorganisms (GCM) 10K type strain sequencing project: providing services to taxonomists for standard genome sequencing and annotation.</title>
        <authorList>
            <consortium name="The Broad Institute Genomics Platform"/>
            <consortium name="The Broad Institute Genome Sequencing Center for Infectious Disease"/>
            <person name="Wu L."/>
            <person name="Ma J."/>
        </authorList>
    </citation>
    <scope>NUCLEOTIDE SEQUENCE [LARGE SCALE GENOMIC DNA]</scope>
    <source>
        <strain evidence="3">JCM 17983</strain>
    </source>
</reference>
<comment type="caution">
    <text evidence="2">The sequence shown here is derived from an EMBL/GenBank/DDBJ whole genome shotgun (WGS) entry which is preliminary data.</text>
</comment>
<dbReference type="InterPro" id="IPR010093">
    <property type="entry name" value="SinI_DNA-bd"/>
</dbReference>
<evidence type="ECO:0000259" key="1">
    <source>
        <dbReference type="Pfam" id="PF12728"/>
    </source>
</evidence>
<name>A0ABP9EFV9_9PSEU</name>
<sequence length="59" mass="6536">MTKYLWRVEEVAELLGICRSRVFGLITTGELASVKIGKSRRVPDDAVRAYVAALAREVA</sequence>
<feature type="domain" description="Helix-turn-helix" evidence="1">
    <location>
        <begin position="8"/>
        <end position="53"/>
    </location>
</feature>
<dbReference type="Pfam" id="PF12728">
    <property type="entry name" value="HTH_17"/>
    <property type="match status" value="1"/>
</dbReference>
<gene>
    <name evidence="2" type="ORF">GCM10023203_27340</name>
</gene>
<organism evidence="2 3">
    <name type="scientific">Actinomycetospora straminea</name>
    <dbReference type="NCBI Taxonomy" id="663607"/>
    <lineage>
        <taxon>Bacteria</taxon>
        <taxon>Bacillati</taxon>
        <taxon>Actinomycetota</taxon>
        <taxon>Actinomycetes</taxon>
        <taxon>Pseudonocardiales</taxon>
        <taxon>Pseudonocardiaceae</taxon>
        <taxon>Actinomycetospora</taxon>
    </lineage>
</organism>
<dbReference type="InterPro" id="IPR041657">
    <property type="entry name" value="HTH_17"/>
</dbReference>